<gene>
    <name evidence="2" type="ORF">LV75_003793</name>
</gene>
<reference evidence="2 3" key="1">
    <citation type="submission" date="2022-06" db="EMBL/GenBank/DDBJ databases">
        <title>Genomic Encyclopedia of Archaeal and Bacterial Type Strains, Phase II (KMG-II): from individual species to whole genera.</title>
        <authorList>
            <person name="Goeker M."/>
        </authorList>
    </citation>
    <scope>NUCLEOTIDE SEQUENCE [LARGE SCALE GENOMIC DNA]</scope>
    <source>
        <strain evidence="2 3">DSM 44255</strain>
    </source>
</reference>
<keyword evidence="1" id="KW-0812">Transmembrane</keyword>
<dbReference type="Proteomes" id="UP001205185">
    <property type="component" value="Unassembled WGS sequence"/>
</dbReference>
<dbReference type="RefSeq" id="WP_253888232.1">
    <property type="nucleotide sequence ID" value="NZ_BAAAVB010000027.1"/>
</dbReference>
<comment type="caution">
    <text evidence="2">The sequence shown here is derived from an EMBL/GenBank/DDBJ whole genome shotgun (WGS) entry which is preliminary data.</text>
</comment>
<accession>A0ABT1IFD2</accession>
<organism evidence="2 3">
    <name type="scientific">Actinokineospora diospyrosa</name>
    <dbReference type="NCBI Taxonomy" id="103728"/>
    <lineage>
        <taxon>Bacteria</taxon>
        <taxon>Bacillati</taxon>
        <taxon>Actinomycetota</taxon>
        <taxon>Actinomycetes</taxon>
        <taxon>Pseudonocardiales</taxon>
        <taxon>Pseudonocardiaceae</taxon>
        <taxon>Actinokineospora</taxon>
    </lineage>
</organism>
<feature type="transmembrane region" description="Helical" evidence="1">
    <location>
        <begin position="12"/>
        <end position="39"/>
    </location>
</feature>
<evidence type="ECO:0000313" key="3">
    <source>
        <dbReference type="Proteomes" id="UP001205185"/>
    </source>
</evidence>
<keyword evidence="1" id="KW-0472">Membrane</keyword>
<evidence type="ECO:0000313" key="2">
    <source>
        <dbReference type="EMBL" id="MCP2271279.1"/>
    </source>
</evidence>
<proteinExistence type="predicted"/>
<keyword evidence="3" id="KW-1185">Reference proteome</keyword>
<sequence length="222" mass="23345">MGIPLGMGTLAGVFGGAIGGLGAWTLLVPLPAVAFVAVVRRARRRRGERIVVFDSTRFAELSPESVVLANRLVISLATLFASRTAGAGWLPPATLTTAHEVTWAALQTLWDTADLHALLRESRAYPELSTEVEERTAQLRAVEAGVGAVADRMDEVIAALAIADQEIAAAEAAQARAEHVEHLRERLSGSKATPAPHQVDLDAITAAVTAAAEILTKTSSSI</sequence>
<name>A0ABT1IFD2_9PSEU</name>
<dbReference type="EMBL" id="JAMTCO010000009">
    <property type="protein sequence ID" value="MCP2271279.1"/>
    <property type="molecule type" value="Genomic_DNA"/>
</dbReference>
<evidence type="ECO:0000256" key="1">
    <source>
        <dbReference type="SAM" id="Phobius"/>
    </source>
</evidence>
<protein>
    <submittedName>
        <fullName evidence="2">Uncharacterized protein</fullName>
    </submittedName>
</protein>
<keyword evidence="1" id="KW-1133">Transmembrane helix</keyword>